<keyword evidence="1" id="KW-0472">Membrane</keyword>
<sequence length="169" mass="19533">MEFTYSLTREQMKIGLQYYLLWRFFGLRVAYSLLAVLLAAGSCFYGLWSSHLPFLVASGFLLLTILLLWLMPFSVQNDFSLPQQETVRFLSRGMKLNGRARLISYKRYIKFALEKKGLLILGGKHSTLIVIPCEVLGEQLEPIKQQLKKNGVRCHWSKEIPSRTEDSLR</sequence>
<reference evidence="2" key="1">
    <citation type="submission" date="2020-10" db="EMBL/GenBank/DDBJ databases">
        <authorList>
            <person name="Gilroy R."/>
        </authorList>
    </citation>
    <scope>NUCLEOTIDE SEQUENCE</scope>
    <source>
        <strain evidence="2">CHK184-25365</strain>
    </source>
</reference>
<evidence type="ECO:0000313" key="2">
    <source>
        <dbReference type="EMBL" id="HIR40847.1"/>
    </source>
</evidence>
<accession>A0A9D1DC30</accession>
<proteinExistence type="predicted"/>
<dbReference type="AlphaFoldDB" id="A0A9D1DC30"/>
<keyword evidence="1" id="KW-0812">Transmembrane</keyword>
<feature type="transmembrane region" description="Helical" evidence="1">
    <location>
        <begin position="20"/>
        <end position="48"/>
    </location>
</feature>
<gene>
    <name evidence="2" type="ORF">IAB36_03360</name>
</gene>
<dbReference type="Proteomes" id="UP000886749">
    <property type="component" value="Unassembled WGS sequence"/>
</dbReference>
<name>A0A9D1DC30_9FIRM</name>
<comment type="caution">
    <text evidence="2">The sequence shown here is derived from an EMBL/GenBank/DDBJ whole genome shotgun (WGS) entry which is preliminary data.</text>
</comment>
<protein>
    <submittedName>
        <fullName evidence="2">Uncharacterized protein</fullName>
    </submittedName>
</protein>
<feature type="transmembrane region" description="Helical" evidence="1">
    <location>
        <begin position="54"/>
        <end position="75"/>
    </location>
</feature>
<reference evidence="2" key="2">
    <citation type="journal article" date="2021" name="PeerJ">
        <title>Extensive microbial diversity within the chicken gut microbiome revealed by metagenomics and culture.</title>
        <authorList>
            <person name="Gilroy R."/>
            <person name="Ravi A."/>
            <person name="Getino M."/>
            <person name="Pursley I."/>
            <person name="Horton D.L."/>
            <person name="Alikhan N.F."/>
            <person name="Baker D."/>
            <person name="Gharbi K."/>
            <person name="Hall N."/>
            <person name="Watson M."/>
            <person name="Adriaenssens E.M."/>
            <person name="Foster-Nyarko E."/>
            <person name="Jarju S."/>
            <person name="Secka A."/>
            <person name="Antonio M."/>
            <person name="Oren A."/>
            <person name="Chaudhuri R.R."/>
            <person name="La Ragione R."/>
            <person name="Hildebrand F."/>
            <person name="Pallen M.J."/>
        </authorList>
    </citation>
    <scope>NUCLEOTIDE SEQUENCE</scope>
    <source>
        <strain evidence="2">CHK184-25365</strain>
    </source>
</reference>
<evidence type="ECO:0000313" key="3">
    <source>
        <dbReference type="Proteomes" id="UP000886749"/>
    </source>
</evidence>
<dbReference type="EMBL" id="DVGY01000078">
    <property type="protein sequence ID" value="HIR40847.1"/>
    <property type="molecule type" value="Genomic_DNA"/>
</dbReference>
<keyword evidence="1" id="KW-1133">Transmembrane helix</keyword>
<organism evidence="2 3">
    <name type="scientific">Candidatus Egerieicola pullicola</name>
    <dbReference type="NCBI Taxonomy" id="2840775"/>
    <lineage>
        <taxon>Bacteria</taxon>
        <taxon>Bacillati</taxon>
        <taxon>Bacillota</taxon>
        <taxon>Clostridia</taxon>
        <taxon>Eubacteriales</taxon>
        <taxon>Oscillospiraceae</taxon>
        <taxon>Oscillospiraceae incertae sedis</taxon>
        <taxon>Candidatus Egerieicola</taxon>
    </lineage>
</organism>
<evidence type="ECO:0000256" key="1">
    <source>
        <dbReference type="SAM" id="Phobius"/>
    </source>
</evidence>